<reference evidence="2" key="1">
    <citation type="journal article" date="2014" name="Front. Microbiol.">
        <title>High frequency of phylogenetically diverse reductive dehalogenase-homologous genes in deep subseafloor sedimentary metagenomes.</title>
        <authorList>
            <person name="Kawai M."/>
            <person name="Futagami T."/>
            <person name="Toyoda A."/>
            <person name="Takaki Y."/>
            <person name="Nishi S."/>
            <person name="Hori S."/>
            <person name="Arai W."/>
            <person name="Tsubouchi T."/>
            <person name="Morono Y."/>
            <person name="Uchiyama I."/>
            <person name="Ito T."/>
            <person name="Fujiyama A."/>
            <person name="Inagaki F."/>
            <person name="Takami H."/>
        </authorList>
    </citation>
    <scope>NUCLEOTIDE SEQUENCE</scope>
    <source>
        <strain evidence="2">Expedition CK06-06</strain>
    </source>
</reference>
<sequence>MGRIYHKCYFCGDDVLEKRITVDYRWGNELIAVVKNVPAGVCQVCGEQYFKADIVKEMERLVHSKKKPKKMIQVPLRELTVA</sequence>
<name>X0YIC2_9ZZZZ</name>
<dbReference type="Gene3D" id="3.10.20.860">
    <property type="match status" value="1"/>
</dbReference>
<dbReference type="NCBIfam" id="TIGR03831">
    <property type="entry name" value="YgiT_finger"/>
    <property type="match status" value="1"/>
</dbReference>
<dbReference type="EMBL" id="BARS01054387">
    <property type="protein sequence ID" value="GAG48333.1"/>
    <property type="molecule type" value="Genomic_DNA"/>
</dbReference>
<organism evidence="2">
    <name type="scientific">marine sediment metagenome</name>
    <dbReference type="NCBI Taxonomy" id="412755"/>
    <lineage>
        <taxon>unclassified sequences</taxon>
        <taxon>metagenomes</taxon>
        <taxon>ecological metagenomes</taxon>
    </lineage>
</organism>
<comment type="caution">
    <text evidence="2">The sequence shown here is derived from an EMBL/GenBank/DDBJ whole genome shotgun (WGS) entry which is preliminary data.</text>
</comment>
<accession>X0YIC2</accession>
<dbReference type="CDD" id="cd12870">
    <property type="entry name" value="MqsA"/>
    <property type="match status" value="1"/>
</dbReference>
<dbReference type="InterPro" id="IPR022453">
    <property type="entry name" value="Znf_MqsA-type"/>
</dbReference>
<dbReference type="InterPro" id="IPR013087">
    <property type="entry name" value="Znf_C2H2_type"/>
</dbReference>
<dbReference type="PROSITE" id="PS50157">
    <property type="entry name" value="ZINC_FINGER_C2H2_2"/>
    <property type="match status" value="1"/>
</dbReference>
<protein>
    <recommendedName>
        <fullName evidence="1">C2H2-type domain-containing protein</fullName>
    </recommendedName>
</protein>
<feature type="domain" description="C2H2-type" evidence="1">
    <location>
        <begin position="40"/>
        <end position="68"/>
    </location>
</feature>
<proteinExistence type="predicted"/>
<gene>
    <name evidence="2" type="ORF">S01H1_80525</name>
</gene>
<dbReference type="AlphaFoldDB" id="X0YIC2"/>
<evidence type="ECO:0000313" key="2">
    <source>
        <dbReference type="EMBL" id="GAG48333.1"/>
    </source>
</evidence>
<evidence type="ECO:0000259" key="1">
    <source>
        <dbReference type="PROSITE" id="PS50157"/>
    </source>
</evidence>